<dbReference type="Gene3D" id="2.130.10.10">
    <property type="entry name" value="YVTN repeat-like/Quinoprotein amine dehydrogenase"/>
    <property type="match status" value="3"/>
</dbReference>
<dbReference type="EMBL" id="LLZU01000007">
    <property type="protein sequence ID" value="KRV50076.1"/>
    <property type="molecule type" value="Genomic_DNA"/>
</dbReference>
<dbReference type="PROSITE" id="PS50294">
    <property type="entry name" value="WD_REPEATS_REGION"/>
    <property type="match status" value="1"/>
</dbReference>
<dbReference type="SUPFAM" id="SSF50978">
    <property type="entry name" value="WD40 repeat-like"/>
    <property type="match status" value="2"/>
</dbReference>
<feature type="repeat" description="WD" evidence="3">
    <location>
        <begin position="358"/>
        <end position="401"/>
    </location>
</feature>
<keyword evidence="5" id="KW-1185">Reference proteome</keyword>
<dbReference type="eggNOG" id="COG2319">
    <property type="taxonomic scope" value="Bacteria"/>
</dbReference>
<evidence type="ECO:0000256" key="2">
    <source>
        <dbReference type="ARBA" id="ARBA00022737"/>
    </source>
</evidence>
<dbReference type="STRING" id="76728.AQ490_17840"/>
<evidence type="ECO:0000256" key="3">
    <source>
        <dbReference type="PROSITE-ProRule" id="PRU00221"/>
    </source>
</evidence>
<keyword evidence="1 3" id="KW-0853">WD repeat</keyword>
<reference evidence="4 5" key="1">
    <citation type="submission" date="2015-10" db="EMBL/GenBank/DDBJ databases">
        <title>Draft genome sequence of pyrrolomycin-producing Streptomyces vitaminophilus.</title>
        <authorList>
            <person name="Graham D.E."/>
            <person name="Mahan K.M."/>
            <person name="Klingeman D.M."/>
            <person name="Hettich R.L."/>
            <person name="Parry R.J."/>
        </authorList>
    </citation>
    <scope>NUCLEOTIDE SEQUENCE [LARGE SCALE GENOMIC DNA]</scope>
    <source>
        <strain evidence="4 5">ATCC 31673</strain>
    </source>
</reference>
<dbReference type="SMART" id="SM00320">
    <property type="entry name" value="WD40"/>
    <property type="match status" value="7"/>
</dbReference>
<proteinExistence type="predicted"/>
<gene>
    <name evidence="4" type="ORF">AQ490_17840</name>
</gene>
<dbReference type="InterPro" id="IPR020472">
    <property type="entry name" value="WD40_PAC1"/>
</dbReference>
<organism evidence="4 5">
    <name type="scientific">Wenjunlia vitaminophila</name>
    <name type="common">Streptomyces vitaminophilus</name>
    <dbReference type="NCBI Taxonomy" id="76728"/>
    <lineage>
        <taxon>Bacteria</taxon>
        <taxon>Bacillati</taxon>
        <taxon>Actinomycetota</taxon>
        <taxon>Actinomycetes</taxon>
        <taxon>Kitasatosporales</taxon>
        <taxon>Streptomycetaceae</taxon>
        <taxon>Wenjunlia</taxon>
    </lineage>
</organism>
<dbReference type="InterPro" id="IPR036322">
    <property type="entry name" value="WD40_repeat_dom_sf"/>
</dbReference>
<comment type="caution">
    <text evidence="4">The sequence shown here is derived from an EMBL/GenBank/DDBJ whole genome shotgun (WGS) entry which is preliminary data.</text>
</comment>
<dbReference type="InterPro" id="IPR015943">
    <property type="entry name" value="WD40/YVTN_repeat-like_dom_sf"/>
</dbReference>
<evidence type="ECO:0000313" key="5">
    <source>
        <dbReference type="Proteomes" id="UP000050867"/>
    </source>
</evidence>
<dbReference type="Pfam" id="PF00400">
    <property type="entry name" value="WD40"/>
    <property type="match status" value="2"/>
</dbReference>
<dbReference type="PROSITE" id="PS50082">
    <property type="entry name" value="WD_REPEATS_2"/>
    <property type="match status" value="2"/>
</dbReference>
<dbReference type="InterPro" id="IPR019775">
    <property type="entry name" value="WD40_repeat_CS"/>
</dbReference>
<dbReference type="PROSITE" id="PS00678">
    <property type="entry name" value="WD_REPEATS_1"/>
    <property type="match status" value="2"/>
</dbReference>
<accession>A0A0T6LWI1</accession>
<feature type="repeat" description="WD" evidence="3">
    <location>
        <begin position="589"/>
        <end position="632"/>
    </location>
</feature>
<sequence>MLSPNVLKQIERLGGRVPDGFRPRDWSVPTPAGEHRVPPAVQEFLAVEWPSDQGLCTDDEFRWEVHLPSDCEVGRLVVEDTPRAWYAVGWDEGQWFLLVDLAEADTDDFRVYRVDHDGSDDASSWRYLSRLLDDLRMVRDRIVVPDTVLAGEAAATSAGADEVVTDAHSLVNADPLTVMPLLDGVTTERGEQAASVYRASVGRHHNAGAAVRRQLLALDAARLGELGLSRELAEVPVPGAPPLDWTVEWATGAALDRRLRLRLPVAGPQAFAELDGRTVAVTVHAWKLHVHDLATGRSLVEAHLECDQEFASLAVAELDGRWIVVTGSNCPGCDRHDTCRAEFRRWNLADGNPVGAPVRAHPRSVNALAVAAVDGRPVLLSGGYDCVLRMWDLRTDEPIGEPAVGHQRGEEWELGIGGVAVTEIDGRTVAVTGAGDGTVRLWALGEGCVPGQLMTSGDDGDTWITSVAVCRLDGLPVAVTSGDDDVRAWDLCSGRQLGAVVTRGCTRSDVVEIDGRPVVVTATYDGWVRRWDLATREEMGSPVNVFTGDRRVVSAVAAVRVRGRAVAVVPDYRETAVVDLTSGGSDRTGVGHSDAIKALAVADSDGSPVVVTGGDDATARIWDLRDGSPVCPPLSGHSVWVNAVAVTRVGDRPAVLTADGDAVRVWDPATGELSRRIEALRADGGHQVLTLAAGRVGGRDVAVTGGYDGQVLAWGLGDAAAVVRPTPVGPGKYLYSVVELAGRQVAVAGDGAVVRVLDLLSGEELRSLDEGAGVDAATVARSGERVFVAFATYGELVVRDLASGARVGALAGTGSTKALALADVGGRLVAARAGFDRTVQVWDVAEDRPRPTSLTFPEEVNALALTRGGRLVVAFGSDLAVLSPRG</sequence>
<name>A0A0T6LWI1_WENVI</name>
<dbReference type="eggNOG" id="COG0666">
    <property type="taxonomic scope" value="Bacteria"/>
</dbReference>
<keyword evidence="2" id="KW-0677">Repeat</keyword>
<dbReference type="PANTHER" id="PTHR22847:SF637">
    <property type="entry name" value="WD REPEAT DOMAIN 5B"/>
    <property type="match status" value="1"/>
</dbReference>
<dbReference type="AlphaFoldDB" id="A0A0T6LWI1"/>
<evidence type="ECO:0000313" key="4">
    <source>
        <dbReference type="EMBL" id="KRV50076.1"/>
    </source>
</evidence>
<evidence type="ECO:0000256" key="1">
    <source>
        <dbReference type="ARBA" id="ARBA00022574"/>
    </source>
</evidence>
<dbReference type="PRINTS" id="PR00320">
    <property type="entry name" value="GPROTEINBRPT"/>
</dbReference>
<dbReference type="Proteomes" id="UP000050867">
    <property type="component" value="Unassembled WGS sequence"/>
</dbReference>
<evidence type="ECO:0008006" key="6">
    <source>
        <dbReference type="Google" id="ProtNLM"/>
    </source>
</evidence>
<protein>
    <recommendedName>
        <fullName evidence="6">WD40 repeat</fullName>
    </recommendedName>
</protein>
<dbReference type="PANTHER" id="PTHR22847">
    <property type="entry name" value="WD40 REPEAT PROTEIN"/>
    <property type="match status" value="1"/>
</dbReference>
<dbReference type="InterPro" id="IPR001680">
    <property type="entry name" value="WD40_rpt"/>
</dbReference>